<evidence type="ECO:0000313" key="2">
    <source>
        <dbReference type="EMBL" id="BEH02951.1"/>
    </source>
</evidence>
<proteinExistence type="predicted"/>
<dbReference type="PANTHER" id="PTHR11735">
    <property type="entry name" value="TRNA N6-ADENOSINE THREONYLCARBAMOYLTRANSFERASE"/>
    <property type="match status" value="1"/>
</dbReference>
<feature type="domain" description="Gcp-like" evidence="1">
    <location>
        <begin position="33"/>
        <end position="138"/>
    </location>
</feature>
<dbReference type="InterPro" id="IPR000905">
    <property type="entry name" value="Gcp-like_dom"/>
</dbReference>
<dbReference type="Pfam" id="PF00814">
    <property type="entry name" value="TsaD"/>
    <property type="match status" value="1"/>
</dbReference>
<dbReference type="GO" id="GO:0002949">
    <property type="term" value="P:tRNA threonylcarbamoyladenosine modification"/>
    <property type="evidence" value="ECO:0007669"/>
    <property type="project" value="InterPro"/>
</dbReference>
<dbReference type="SUPFAM" id="SSF53067">
    <property type="entry name" value="Actin-like ATPase domain"/>
    <property type="match status" value="2"/>
</dbReference>
<dbReference type="Proteomes" id="UP001431656">
    <property type="component" value="Chromosome"/>
</dbReference>
<name>A0AAN0MI74_9ACTN</name>
<dbReference type="GO" id="GO:0005829">
    <property type="term" value="C:cytosol"/>
    <property type="evidence" value="ECO:0007669"/>
    <property type="project" value="TreeGrafter"/>
</dbReference>
<dbReference type="KEGG" id="broo:brsh051_22320"/>
<dbReference type="CDD" id="cd24032">
    <property type="entry name" value="ASKHA_NBD_TsaB"/>
    <property type="match status" value="1"/>
</dbReference>
<keyword evidence="3" id="KW-1185">Reference proteome</keyword>
<evidence type="ECO:0000313" key="3">
    <source>
        <dbReference type="Proteomes" id="UP001431656"/>
    </source>
</evidence>
<protein>
    <submittedName>
        <fullName evidence="2">tRNA (Adenosine(37)-N6)-threonylcarbamoyltransferase complex dimerization subunit type 1 TsaB</fullName>
    </submittedName>
</protein>
<dbReference type="RefSeq" id="WP_286265006.1">
    <property type="nucleotide sequence ID" value="NZ_AP028056.1"/>
</dbReference>
<evidence type="ECO:0000259" key="1">
    <source>
        <dbReference type="Pfam" id="PF00814"/>
    </source>
</evidence>
<dbReference type="InterPro" id="IPR043129">
    <property type="entry name" value="ATPase_NBD"/>
</dbReference>
<dbReference type="InterPro" id="IPR022496">
    <property type="entry name" value="T6A_TsaB"/>
</dbReference>
<dbReference type="Gene3D" id="3.30.420.40">
    <property type="match status" value="2"/>
</dbReference>
<dbReference type="PANTHER" id="PTHR11735:SF11">
    <property type="entry name" value="TRNA THREONYLCARBAMOYLADENOSINE BIOSYNTHESIS PROTEIN TSAB"/>
    <property type="match status" value="1"/>
</dbReference>
<accession>A0AAN0MI74</accession>
<reference evidence="2" key="1">
    <citation type="journal article" date="2024" name="Int. J. Syst. Evol. Microbiol.">
        <title>Brooklawnia propionicigenes sp. nov., a facultatively anaerobic, propionate-producing bacterium isolated from a methanogenic reactor treating waste from cattle farms.</title>
        <authorList>
            <person name="Akita Y."/>
            <person name="Ueki A."/>
            <person name="Tonouchi A."/>
            <person name="Sugawara Y."/>
            <person name="Honma S."/>
            <person name="Kaku N."/>
            <person name="Ueki K."/>
        </authorList>
    </citation>
    <scope>NUCLEOTIDE SEQUENCE</scope>
    <source>
        <strain evidence="2">SH051</strain>
    </source>
</reference>
<dbReference type="EMBL" id="AP028056">
    <property type="protein sequence ID" value="BEH02951.1"/>
    <property type="molecule type" value="Genomic_DNA"/>
</dbReference>
<organism evidence="2 3">
    <name type="scientific">Brooklawnia propionicigenes</name>
    <dbReference type="NCBI Taxonomy" id="3041175"/>
    <lineage>
        <taxon>Bacteria</taxon>
        <taxon>Bacillati</taxon>
        <taxon>Actinomycetota</taxon>
        <taxon>Actinomycetes</taxon>
        <taxon>Propionibacteriales</taxon>
        <taxon>Propionibacteriaceae</taxon>
        <taxon>Brooklawnia</taxon>
    </lineage>
</organism>
<gene>
    <name evidence="2" type="primary">tsaB</name>
    <name evidence="2" type="ORF">brsh051_22320</name>
</gene>
<dbReference type="NCBIfam" id="TIGR03725">
    <property type="entry name" value="T6A_YeaZ"/>
    <property type="match status" value="1"/>
</dbReference>
<sequence length="233" mass="24386">MSSTSGWVLAIDTASGINVGLAHDGRPVDSRTETSSRKHVEELMPMIDELLAAHDLSASDLSLIAVGIGPGPFTGLRIGIVTARTLGLVAGVAVRGFGSLDAIAAAWFAGESRPDSPVVVAADARRKELYWAAYDASGIRETGPAVTVPGGLPLLPVGGPGIEVYPEVFADRIAPGAPHRLDAALAAAMIDHLPDTGLEPAYLRKPDAEVPRTRKSALPSTKKLRIAYRQEGR</sequence>
<dbReference type="AlphaFoldDB" id="A0AAN0MI74"/>